<evidence type="ECO:0000256" key="1">
    <source>
        <dbReference type="SAM" id="MobiDB-lite"/>
    </source>
</evidence>
<name>A0A6J5PZ96_9CAUD</name>
<sequence>MPNLLLFRRTGLAIGAAAVLTLSAGDVTLKLNPAQSAWPNLLFRTIPNQVSTEVATLTLSAADPTTTQDPVTVTVENAALTLSATDPELDEIIIAENAALTLSAQDPALVPGAVTITAENALFTLSAADAGLAPDLRKVLVYINGTNRSALAQLDAQSLEQQADDHVGSFAVVVDGTAGFVPTQWMEVQIYQGSVANIQFGGIVQRIELVFPKGDLSRCDYRLHCVGFEPLFNRVLIFARYQGQSATDVGAAIVAQVPGFTAAIQGGLPTIDDLDLPGIPAGEALALVATKIGATSYIGPDKRAHLALVETSDAPDPLDSTSPYRDLQVSRDSSQVRNRVYAHGKGHPVTADVAAGSTTLPVRDVDEYPTNGLLLVGSQTLTHSGKSTNAGQGSTTNGPLASPTAPSSATVPAVSAAPVGTFRHAVSHVIEGRGETELSSASAAVTVLPLSPPVAGSGVVQNNGSGIAGGVVLGRSGTQLTITAGLGPGGLFPGARVRFAGTAFGAYDGTYTIDALDAFGRPVINGVSTFAPTSSGGTIAFVTAGPHTGSKTYRMTYENGNGTTLGGTTFSALGATAVTWPSGWSGVGTPSGGGALTPGQTYTYWIGWMTDRGLAAFIQIATVGMGSNTAVDFSGSLPVSNDPRTGSRVLFRSRGVGDQIPRTVATLDATSTSYRDVTADSALGALPQVIECGSAYGLFSLPVSADPRVTRRGLYRFDVVTGLYKRLASLDNVQTWFFDNVADAALGEVLPSVATFGGMALDVTVSSVPAGTTSTKVWRTKDGGSALYLVGSITAAGVFRDTRADADLVEPAPTTSFLTTLPGATSLRVKSTTPFTSGGWGRTGSQVFFFTGVSGDAIVGIPASGPGSLTAPVSADAEVVIEPHLRGVTGMARVVTVGETARIRVMVQDTAAQAALASGSDTGVREHKIENSDWSYATCLLAAQADLALNKNERIVISFKRDGYRDVIGKTIPVNLPSPVSITSATDFTITNVAASELGRFRKRYAERTVTISNAPLLTFDDYLRRLLTPAA</sequence>
<feature type="region of interest" description="Disordered" evidence="1">
    <location>
        <begin position="313"/>
        <end position="333"/>
    </location>
</feature>
<organism evidence="2">
    <name type="scientific">uncultured Caudovirales phage</name>
    <dbReference type="NCBI Taxonomy" id="2100421"/>
    <lineage>
        <taxon>Viruses</taxon>
        <taxon>Duplodnaviria</taxon>
        <taxon>Heunggongvirae</taxon>
        <taxon>Uroviricota</taxon>
        <taxon>Caudoviricetes</taxon>
        <taxon>Peduoviridae</taxon>
        <taxon>Maltschvirus</taxon>
        <taxon>Maltschvirus maltsch</taxon>
    </lineage>
</organism>
<feature type="compositionally biased region" description="Low complexity" evidence="1">
    <location>
        <begin position="401"/>
        <end position="411"/>
    </location>
</feature>
<gene>
    <name evidence="3" type="ORF">UFOVP1331_47</name>
    <name evidence="4" type="ORF">UFOVP1442_28</name>
    <name evidence="5" type="ORF">UFOVP1535_23</name>
    <name evidence="2" type="ORF">UFOVP998_12</name>
</gene>
<evidence type="ECO:0000313" key="4">
    <source>
        <dbReference type="EMBL" id="CAB4212827.1"/>
    </source>
</evidence>
<proteinExistence type="predicted"/>
<dbReference type="EMBL" id="LR797391">
    <property type="protein sequence ID" value="CAB4212827.1"/>
    <property type="molecule type" value="Genomic_DNA"/>
</dbReference>
<evidence type="ECO:0000313" key="2">
    <source>
        <dbReference type="EMBL" id="CAB4177320.1"/>
    </source>
</evidence>
<dbReference type="EMBL" id="LR798380">
    <property type="protein sequence ID" value="CAB5228014.1"/>
    <property type="molecule type" value="Genomic_DNA"/>
</dbReference>
<protein>
    <submittedName>
        <fullName evidence="2">Uncharacterized protein</fullName>
    </submittedName>
</protein>
<feature type="region of interest" description="Disordered" evidence="1">
    <location>
        <begin position="383"/>
        <end position="411"/>
    </location>
</feature>
<evidence type="ECO:0000313" key="5">
    <source>
        <dbReference type="EMBL" id="CAB5228014.1"/>
    </source>
</evidence>
<dbReference type="EMBL" id="LR796948">
    <property type="protein sequence ID" value="CAB4177320.1"/>
    <property type="molecule type" value="Genomic_DNA"/>
</dbReference>
<evidence type="ECO:0000313" key="3">
    <source>
        <dbReference type="EMBL" id="CAB4199440.1"/>
    </source>
</evidence>
<reference evidence="2" key="1">
    <citation type="submission" date="2020-05" db="EMBL/GenBank/DDBJ databases">
        <authorList>
            <person name="Chiriac C."/>
            <person name="Salcher M."/>
            <person name="Ghai R."/>
            <person name="Kavagutti S V."/>
        </authorList>
    </citation>
    <scope>NUCLEOTIDE SEQUENCE</scope>
</reference>
<dbReference type="EMBL" id="LR797287">
    <property type="protein sequence ID" value="CAB4199440.1"/>
    <property type="molecule type" value="Genomic_DNA"/>
</dbReference>
<accession>A0A6J5PZ96</accession>
<feature type="compositionally biased region" description="Polar residues" evidence="1">
    <location>
        <begin position="383"/>
        <end position="399"/>
    </location>
</feature>